<dbReference type="GO" id="GO:0006355">
    <property type="term" value="P:regulation of DNA-templated transcription"/>
    <property type="evidence" value="ECO:0007669"/>
    <property type="project" value="InterPro"/>
</dbReference>
<dbReference type="PRINTS" id="PR00038">
    <property type="entry name" value="HTHLUXR"/>
</dbReference>
<evidence type="ECO:0000259" key="4">
    <source>
        <dbReference type="PROSITE" id="PS50043"/>
    </source>
</evidence>
<dbReference type="SMART" id="SM00382">
    <property type="entry name" value="AAA"/>
    <property type="match status" value="1"/>
</dbReference>
<dbReference type="InterPro" id="IPR016032">
    <property type="entry name" value="Sig_transdc_resp-reg_C-effctor"/>
</dbReference>
<dbReference type="AlphaFoldDB" id="A0A562V314"/>
<feature type="domain" description="HTH luxR-type" evidence="4">
    <location>
        <begin position="298"/>
        <end position="363"/>
    </location>
</feature>
<reference evidence="5 6" key="1">
    <citation type="journal article" date="2013" name="Stand. Genomic Sci.">
        <title>Genomic Encyclopedia of Type Strains, Phase I: The one thousand microbial genomes (KMG-I) project.</title>
        <authorList>
            <person name="Kyrpides N.C."/>
            <person name="Woyke T."/>
            <person name="Eisen J.A."/>
            <person name="Garrity G."/>
            <person name="Lilburn T.G."/>
            <person name="Beck B.J."/>
            <person name="Whitman W.B."/>
            <person name="Hugenholtz P."/>
            <person name="Klenk H.P."/>
        </authorList>
    </citation>
    <scope>NUCLEOTIDE SEQUENCE [LARGE SCALE GENOMIC DNA]</scope>
    <source>
        <strain evidence="5 6">DSM 45044</strain>
    </source>
</reference>
<dbReference type="OrthoDB" id="3171430at2"/>
<dbReference type="SUPFAM" id="SSF52540">
    <property type="entry name" value="P-loop containing nucleoside triphosphate hydrolases"/>
    <property type="match status" value="1"/>
</dbReference>
<dbReference type="Proteomes" id="UP000321617">
    <property type="component" value="Unassembled WGS sequence"/>
</dbReference>
<gene>
    <name evidence="5" type="ORF">LX16_3004</name>
</gene>
<dbReference type="Gene3D" id="3.40.50.300">
    <property type="entry name" value="P-loop containing nucleotide triphosphate hydrolases"/>
    <property type="match status" value="1"/>
</dbReference>
<keyword evidence="6" id="KW-1185">Reference proteome</keyword>
<dbReference type="PANTHER" id="PTHR44688:SF16">
    <property type="entry name" value="DNA-BINDING TRANSCRIPTIONAL ACTIVATOR DEVR_DOSR"/>
    <property type="match status" value="1"/>
</dbReference>
<dbReference type="SUPFAM" id="SSF46894">
    <property type="entry name" value="C-terminal effector domain of the bipartite response regulators"/>
    <property type="match status" value="1"/>
</dbReference>
<name>A0A562V314_9ACTN</name>
<evidence type="ECO:0000313" key="5">
    <source>
        <dbReference type="EMBL" id="TWJ12248.1"/>
    </source>
</evidence>
<dbReference type="PROSITE" id="PS50043">
    <property type="entry name" value="HTH_LUXR_2"/>
    <property type="match status" value="1"/>
</dbReference>
<protein>
    <submittedName>
        <fullName evidence="5">AAA ATPase-like protein</fullName>
    </submittedName>
</protein>
<dbReference type="InterPro" id="IPR027417">
    <property type="entry name" value="P-loop_NTPase"/>
</dbReference>
<dbReference type="PANTHER" id="PTHR44688">
    <property type="entry name" value="DNA-BINDING TRANSCRIPTIONAL ACTIVATOR DEVR_DOSR"/>
    <property type="match status" value="1"/>
</dbReference>
<dbReference type="InterPro" id="IPR000792">
    <property type="entry name" value="Tscrpt_reg_LuxR_C"/>
</dbReference>
<keyword evidence="2" id="KW-0238">DNA-binding</keyword>
<accession>A0A562V314</accession>
<evidence type="ECO:0000256" key="2">
    <source>
        <dbReference type="ARBA" id="ARBA00023125"/>
    </source>
</evidence>
<dbReference type="GO" id="GO:0003677">
    <property type="term" value="F:DNA binding"/>
    <property type="evidence" value="ECO:0007669"/>
    <property type="project" value="UniProtKB-KW"/>
</dbReference>
<dbReference type="EMBL" id="VLLL01000006">
    <property type="protein sequence ID" value="TWJ12248.1"/>
    <property type="molecule type" value="Genomic_DNA"/>
</dbReference>
<dbReference type="InterPro" id="IPR041664">
    <property type="entry name" value="AAA_16"/>
</dbReference>
<keyword evidence="1" id="KW-0805">Transcription regulation</keyword>
<organism evidence="5 6">
    <name type="scientific">Stackebrandtia albiflava</name>
    <dbReference type="NCBI Taxonomy" id="406432"/>
    <lineage>
        <taxon>Bacteria</taxon>
        <taxon>Bacillati</taxon>
        <taxon>Actinomycetota</taxon>
        <taxon>Actinomycetes</taxon>
        <taxon>Glycomycetales</taxon>
        <taxon>Glycomycetaceae</taxon>
        <taxon>Stackebrandtia</taxon>
    </lineage>
</organism>
<evidence type="ECO:0000256" key="3">
    <source>
        <dbReference type="ARBA" id="ARBA00023163"/>
    </source>
</evidence>
<comment type="caution">
    <text evidence="5">The sequence shown here is derived from an EMBL/GenBank/DDBJ whole genome shotgun (WGS) entry which is preliminary data.</text>
</comment>
<dbReference type="RefSeq" id="WP_147139208.1">
    <property type="nucleotide sequence ID" value="NZ_BAABIJ010000002.1"/>
</dbReference>
<dbReference type="PROSITE" id="PS00622">
    <property type="entry name" value="HTH_LUXR_1"/>
    <property type="match status" value="1"/>
</dbReference>
<dbReference type="InterPro" id="IPR036388">
    <property type="entry name" value="WH-like_DNA-bd_sf"/>
</dbReference>
<dbReference type="Pfam" id="PF13191">
    <property type="entry name" value="AAA_16"/>
    <property type="match status" value="1"/>
</dbReference>
<keyword evidence="3" id="KW-0804">Transcription</keyword>
<proteinExistence type="predicted"/>
<dbReference type="Pfam" id="PF00196">
    <property type="entry name" value="GerE"/>
    <property type="match status" value="1"/>
</dbReference>
<dbReference type="InterPro" id="IPR003593">
    <property type="entry name" value="AAA+_ATPase"/>
</dbReference>
<evidence type="ECO:0000313" key="6">
    <source>
        <dbReference type="Proteomes" id="UP000321617"/>
    </source>
</evidence>
<dbReference type="CDD" id="cd06170">
    <property type="entry name" value="LuxR_C_like"/>
    <property type="match status" value="1"/>
</dbReference>
<evidence type="ECO:0000256" key="1">
    <source>
        <dbReference type="ARBA" id="ARBA00023015"/>
    </source>
</evidence>
<dbReference type="Gene3D" id="1.10.10.10">
    <property type="entry name" value="Winged helix-like DNA-binding domain superfamily/Winged helix DNA-binding domain"/>
    <property type="match status" value="1"/>
</dbReference>
<dbReference type="SMART" id="SM00421">
    <property type="entry name" value="HTH_LUXR"/>
    <property type="match status" value="1"/>
</dbReference>
<sequence length="374" mass="38898">MSSRAFTGRTRELETIGEVWRQARTGTRPQTVVLTGPPGAGKSRLIAEAVAGLTPAPGVVLIGHAGRPGPAPYDWLATALRRRDVSGLPVAADTLAWLTQSRDAPPRRMEPTSLLRAATEVVRHLVGGDPGVVVVEDFPALDPASVALVERLTTTEGLPVMLFIATRPAASGPSPAAQTALLDRLTDAVRLTVPPVDAATVAGTEAVWARYAHAIGRHEEAAVAALHGAAGLLAAGEAAAARRLIEECLAGPPPSETDGAATQLVLAQTLLRLGRPEDAESAVRAAAGEPEAARLSETLRTIGDLTGREREVLSCLAAGMTNRQVARALDISVRTVTVHVSNLLRKTGTASRTEAALWAVQHGLAGEHRGPGPD</sequence>